<dbReference type="InterPro" id="IPR045279">
    <property type="entry name" value="ARR-like"/>
</dbReference>
<dbReference type="OrthoDB" id="10262808at2759"/>
<protein>
    <submittedName>
        <fullName evidence="6">Response regulator</fullName>
    </submittedName>
</protein>
<keyword evidence="7" id="KW-1185">Reference proteome</keyword>
<evidence type="ECO:0000256" key="3">
    <source>
        <dbReference type="ARBA" id="ARBA00023163"/>
    </source>
</evidence>
<reference evidence="6" key="1">
    <citation type="submission" date="2022-05" db="EMBL/GenBank/DDBJ databases">
        <title>The Musa troglodytarum L. genome provides insights into the mechanism of non-climacteric behaviour and enrichment of carotenoids.</title>
        <authorList>
            <person name="Wang J."/>
        </authorList>
    </citation>
    <scope>NUCLEOTIDE SEQUENCE</scope>
    <source>
        <tissue evidence="6">Leaf</tissue>
    </source>
</reference>
<sequence>MNSRSVAVEAGKEGLVGREDGQTDEFLVGMRVLAVDVATANQATVTIKLLRESGDKFDLAISDVHVLDMDGFKILEIVGLEMDLPVTKEEDDDSEKNMHEDEDPTTQGLFDRHQKFVAADNQLGIDKAAPKRILELIIVEKLTRENVKKEIDCLVGQHGQASSPMIFIRPQQGNLPDTQHGSLLQGIPTSSEPEQLQPKRIQEWNGRSPGGFSSSGHFSGSPSSSFVDSTSNALISQTQQQQTHSSIAFQVDHHP</sequence>
<dbReference type="GO" id="GO:0000160">
    <property type="term" value="P:phosphorelay signal transduction system"/>
    <property type="evidence" value="ECO:0007669"/>
    <property type="project" value="UniProtKB-KW"/>
</dbReference>
<accession>A0A9E7G7G1</accession>
<dbReference type="NCBIfam" id="TIGR01557">
    <property type="entry name" value="myb_SHAQKYF"/>
    <property type="match status" value="1"/>
</dbReference>
<dbReference type="Gene3D" id="1.10.10.60">
    <property type="entry name" value="Homeodomain-like"/>
    <property type="match status" value="1"/>
</dbReference>
<dbReference type="Proteomes" id="UP001055439">
    <property type="component" value="Chromosome 5"/>
</dbReference>
<dbReference type="InterPro" id="IPR006447">
    <property type="entry name" value="Myb_dom_plants"/>
</dbReference>
<name>A0A9E7G7G1_9LILI</name>
<keyword evidence="4" id="KW-0539">Nucleus</keyword>
<keyword evidence="1" id="KW-0902">Two-component regulatory system</keyword>
<feature type="compositionally biased region" description="Low complexity" evidence="5">
    <location>
        <begin position="210"/>
        <end position="226"/>
    </location>
</feature>
<feature type="compositionally biased region" description="Polar residues" evidence="5">
    <location>
        <begin position="227"/>
        <end position="236"/>
    </location>
</feature>
<evidence type="ECO:0000256" key="2">
    <source>
        <dbReference type="ARBA" id="ARBA00023015"/>
    </source>
</evidence>
<dbReference type="GO" id="GO:0009736">
    <property type="term" value="P:cytokinin-activated signaling pathway"/>
    <property type="evidence" value="ECO:0007669"/>
    <property type="project" value="InterPro"/>
</dbReference>
<dbReference type="PANTHER" id="PTHR43874:SF7">
    <property type="entry name" value="TWO-COMPONENT RESPONSE REGULATOR ARR10"/>
    <property type="match status" value="1"/>
</dbReference>
<keyword evidence="3" id="KW-0804">Transcription</keyword>
<evidence type="ECO:0000256" key="5">
    <source>
        <dbReference type="SAM" id="MobiDB-lite"/>
    </source>
</evidence>
<evidence type="ECO:0000313" key="7">
    <source>
        <dbReference type="Proteomes" id="UP001055439"/>
    </source>
</evidence>
<feature type="region of interest" description="Disordered" evidence="5">
    <location>
        <begin position="169"/>
        <end position="255"/>
    </location>
</feature>
<gene>
    <name evidence="6" type="ORF">MUK42_33244</name>
</gene>
<evidence type="ECO:0000256" key="1">
    <source>
        <dbReference type="ARBA" id="ARBA00023012"/>
    </source>
</evidence>
<dbReference type="GO" id="GO:0003677">
    <property type="term" value="F:DNA binding"/>
    <property type="evidence" value="ECO:0007669"/>
    <property type="project" value="InterPro"/>
</dbReference>
<proteinExistence type="predicted"/>
<evidence type="ECO:0000256" key="4">
    <source>
        <dbReference type="ARBA" id="ARBA00023242"/>
    </source>
</evidence>
<dbReference type="EMBL" id="CP097507">
    <property type="protein sequence ID" value="URE08023.1"/>
    <property type="molecule type" value="Genomic_DNA"/>
</dbReference>
<evidence type="ECO:0000313" key="6">
    <source>
        <dbReference type="EMBL" id="URE08023.1"/>
    </source>
</evidence>
<organism evidence="6 7">
    <name type="scientific">Musa troglodytarum</name>
    <name type="common">fe'i banana</name>
    <dbReference type="NCBI Taxonomy" id="320322"/>
    <lineage>
        <taxon>Eukaryota</taxon>
        <taxon>Viridiplantae</taxon>
        <taxon>Streptophyta</taxon>
        <taxon>Embryophyta</taxon>
        <taxon>Tracheophyta</taxon>
        <taxon>Spermatophyta</taxon>
        <taxon>Magnoliopsida</taxon>
        <taxon>Liliopsida</taxon>
        <taxon>Zingiberales</taxon>
        <taxon>Musaceae</taxon>
        <taxon>Musa</taxon>
    </lineage>
</organism>
<keyword evidence="2" id="KW-0805">Transcription regulation</keyword>
<feature type="compositionally biased region" description="Polar residues" evidence="5">
    <location>
        <begin position="171"/>
        <end position="194"/>
    </location>
</feature>
<dbReference type="PANTHER" id="PTHR43874">
    <property type="entry name" value="TWO-COMPONENT RESPONSE REGULATOR"/>
    <property type="match status" value="1"/>
</dbReference>
<dbReference type="AlphaFoldDB" id="A0A9E7G7G1"/>